<dbReference type="SUPFAM" id="SSF51726">
    <property type="entry name" value="UROD/MetE-like"/>
    <property type="match status" value="1"/>
</dbReference>
<reference evidence="2 3" key="1">
    <citation type="submission" date="2019-01" db="EMBL/GenBank/DDBJ databases">
        <title>PMF-metabolizing Aryl O-demethylase.</title>
        <authorList>
            <person name="Kim M."/>
        </authorList>
    </citation>
    <scope>NUCLEOTIDE SEQUENCE [LARGE SCALE GENOMIC DNA]</scope>
    <source>
        <strain evidence="2 3">PMF1</strain>
    </source>
</reference>
<evidence type="ECO:0000313" key="3">
    <source>
        <dbReference type="Proteomes" id="UP000289794"/>
    </source>
</evidence>
<protein>
    <submittedName>
        <fullName evidence="2">Uroporphyrinogen decarboxylase</fullName>
        <ecNumber evidence="2">4.1.1.37</ecNumber>
    </submittedName>
</protein>
<name>A0A4P6LSM3_9FIRM</name>
<evidence type="ECO:0000259" key="1">
    <source>
        <dbReference type="Pfam" id="PF01208"/>
    </source>
</evidence>
<dbReference type="EMBL" id="CP035945">
    <property type="protein sequence ID" value="QBE94842.1"/>
    <property type="molecule type" value="Genomic_DNA"/>
</dbReference>
<dbReference type="GO" id="GO:0004853">
    <property type="term" value="F:uroporphyrinogen decarboxylase activity"/>
    <property type="evidence" value="ECO:0007669"/>
    <property type="project" value="UniProtKB-EC"/>
</dbReference>
<dbReference type="GO" id="GO:0006779">
    <property type="term" value="P:porphyrin-containing compound biosynthetic process"/>
    <property type="evidence" value="ECO:0007669"/>
    <property type="project" value="InterPro"/>
</dbReference>
<organism evidence="2 3">
    <name type="scientific">Blautia producta</name>
    <dbReference type="NCBI Taxonomy" id="33035"/>
    <lineage>
        <taxon>Bacteria</taxon>
        <taxon>Bacillati</taxon>
        <taxon>Bacillota</taxon>
        <taxon>Clostridia</taxon>
        <taxon>Lachnospirales</taxon>
        <taxon>Lachnospiraceae</taxon>
        <taxon>Blautia</taxon>
    </lineage>
</organism>
<dbReference type="PANTHER" id="PTHR47099:SF1">
    <property type="entry name" value="METHYLCOBAMIDE:COM METHYLTRANSFERASE MTBA"/>
    <property type="match status" value="1"/>
</dbReference>
<dbReference type="Proteomes" id="UP000289794">
    <property type="component" value="Chromosome"/>
</dbReference>
<dbReference type="Gene3D" id="3.20.20.210">
    <property type="match status" value="1"/>
</dbReference>
<feature type="domain" description="Uroporphyrinogen decarboxylase (URO-D)" evidence="1">
    <location>
        <begin position="226"/>
        <end position="416"/>
    </location>
</feature>
<dbReference type="InterPro" id="IPR052024">
    <property type="entry name" value="Methanogen_methyltrans"/>
</dbReference>
<dbReference type="InterPro" id="IPR038071">
    <property type="entry name" value="UROD/MetE-like_sf"/>
</dbReference>
<dbReference type="RefSeq" id="WP_130179602.1">
    <property type="nucleotide sequence ID" value="NZ_CP035945.1"/>
</dbReference>
<accession>A0A4P6LSM3</accession>
<dbReference type="AlphaFoldDB" id="A0A4P6LSM3"/>
<dbReference type="InterPro" id="IPR000257">
    <property type="entry name" value="Uroporphyrinogen_deCOase"/>
</dbReference>
<sequence>MKNMEGSSYNDKLDRLDRCAGLKKVDRVPIGAATLYFPAKYSHISYEDMYYDQEKYKNASVRFANDFNWDAACMLRTFETVTLGLSLAGTDPQNAVNTAVASVLGGGFAHDILKDNYSSHPGREIPSDTESQFKIKNPVMTSEEYDEFIDDPFGFLNRKVVPRVYGALEEPGSSQSICALMKFGMKLGTALDDLQVFTQEMKTADCPPWYMAICPNPLDVLGAFLRDFDKVILDIHRVPDKVHKACEALLPILLAVGKATGEISYQLTGSKRVFFPVWYNSFLSEKQYREFHWPYLKYLCEELIKAGYTPLLSLQGTYDHLLETLLELPAGKAIAWFDRTDPVKARDIIGDHMCIAGGISPSLLIGGSVQEIDLQVKKLLTEMKKAAGFIFTLPFNAIGPAKIENVLAMTEAVHRYGGYTQP</sequence>
<dbReference type="EC" id="4.1.1.37" evidence="2"/>
<dbReference type="PANTHER" id="PTHR47099">
    <property type="entry name" value="METHYLCOBAMIDE:COM METHYLTRANSFERASE MTBA"/>
    <property type="match status" value="1"/>
</dbReference>
<proteinExistence type="predicted"/>
<gene>
    <name evidence="2" type="primary">hemE_1</name>
    <name evidence="2" type="ORF">PMF13cell1_00335</name>
</gene>
<dbReference type="KEGG" id="bpro:PMF13cell1_00335"/>
<evidence type="ECO:0000313" key="2">
    <source>
        <dbReference type="EMBL" id="QBE94842.1"/>
    </source>
</evidence>
<keyword evidence="2" id="KW-0456">Lyase</keyword>
<dbReference type="Pfam" id="PF01208">
    <property type="entry name" value="URO-D"/>
    <property type="match status" value="1"/>
</dbReference>